<dbReference type="InterPro" id="IPR057561">
    <property type="entry name" value="NADase_transloc"/>
</dbReference>
<organism evidence="3 4">
    <name type="scientific">Akkermansia glycaniphila</name>
    <dbReference type="NCBI Taxonomy" id="1679444"/>
    <lineage>
        <taxon>Bacteria</taxon>
        <taxon>Pseudomonadati</taxon>
        <taxon>Verrucomicrobiota</taxon>
        <taxon>Verrucomicrobiia</taxon>
        <taxon>Verrucomicrobiales</taxon>
        <taxon>Akkermansiaceae</taxon>
        <taxon>Akkermansia</taxon>
    </lineage>
</organism>
<dbReference type="NCBIfam" id="NF047619">
    <property type="entry name" value="NADase_discoid"/>
    <property type="match status" value="1"/>
</dbReference>
<protein>
    <submittedName>
        <fullName evidence="3">Uncharacterized protein</fullName>
    </submittedName>
</protein>
<feature type="signal peptide" evidence="2">
    <location>
        <begin position="1"/>
        <end position="21"/>
    </location>
</feature>
<accession>A0A1C7PB27</accession>
<name>A0A1C7PB27_9BACT</name>
<gene>
    <name evidence="3" type="ORF">PYTT_0682</name>
</gene>
<evidence type="ECO:0000313" key="4">
    <source>
        <dbReference type="Proteomes" id="UP000176204"/>
    </source>
</evidence>
<dbReference type="AlphaFoldDB" id="A0A1C7PB27"/>
<feature type="compositionally biased region" description="Pro residues" evidence="1">
    <location>
        <begin position="25"/>
        <end position="46"/>
    </location>
</feature>
<keyword evidence="4" id="KW-1185">Reference proteome</keyword>
<dbReference type="RefSeq" id="WP_067776944.1">
    <property type="nucleotide sequence ID" value="NZ_LIGX01000032.1"/>
</dbReference>
<feature type="chain" id="PRO_5014266447" evidence="2">
    <location>
        <begin position="22"/>
        <end position="460"/>
    </location>
</feature>
<evidence type="ECO:0000256" key="2">
    <source>
        <dbReference type="SAM" id="SignalP"/>
    </source>
</evidence>
<dbReference type="KEGG" id="agl:PYTT_0682"/>
<dbReference type="EMBL" id="LT629973">
    <property type="protein sequence ID" value="SEH77895.1"/>
    <property type="molecule type" value="Genomic_DNA"/>
</dbReference>
<reference evidence="4" key="1">
    <citation type="submission" date="2016-09" db="EMBL/GenBank/DDBJ databases">
        <authorList>
            <person name="Koehorst J."/>
        </authorList>
    </citation>
    <scope>NUCLEOTIDE SEQUENCE [LARGE SCALE GENOMIC DNA]</scope>
</reference>
<keyword evidence="2" id="KW-0732">Signal</keyword>
<sequence>MKNTHSVLVALAAGAWLPALHADQPPAPAAQPPATPAAPAPAPAPPQEQTAIQAPSAGLPILFDIRQAETVKLRDVRVQIAFLQHEARYSIACTLEDIRTKGKAHPIDIAVPIWYNPAANERKLPFAQAVTGISVSKNDLKQKFVLAEGKHPQHGTPAFRDFDDTRHWIQASMKTEPGLQVVNFTFTLPYSSGSRIKEPATGAVEIPAPGLSFRLPYLSAWAGEPLRSGSATFIHSEIYPQDVDIKLDNLERAENGTATWDFVKHPLPADRQNTFDISVGQPCIVTGDTCTWKNGAKYRLSTDYDITASSTLPKDIMGNECSAENLKTPGSGLWAENTPGDGEGEYLLIKPKNPRRTQGILIQTGVTPSVQSTVDPTARTHPATTYSMYTRPRSILVDINNGEDTYTVTLSDDWNPQTITLLDKGKPVNSIKLTLQEAYPGTTDSSCYIQSIQLIDPASK</sequence>
<feature type="region of interest" description="Disordered" evidence="1">
    <location>
        <begin position="22"/>
        <end position="50"/>
    </location>
</feature>
<evidence type="ECO:0000256" key="1">
    <source>
        <dbReference type="SAM" id="MobiDB-lite"/>
    </source>
</evidence>
<evidence type="ECO:0000313" key="3">
    <source>
        <dbReference type="EMBL" id="SEH77895.1"/>
    </source>
</evidence>
<dbReference type="Proteomes" id="UP000176204">
    <property type="component" value="Chromosome I"/>
</dbReference>
<dbReference type="OrthoDB" id="198564at2"/>
<proteinExistence type="predicted"/>
<dbReference type="STRING" id="1679444.PYTT_0682"/>